<dbReference type="OrthoDB" id="1377090at2"/>
<evidence type="ECO:0000313" key="1">
    <source>
        <dbReference type="EMBL" id="RAP74581.1"/>
    </source>
</evidence>
<sequence>MLKWLERTILGPTVNEQYSKLEEIGIRLNGNYKLADILHFPVKDYQAKPYLLLLMDMGSEPKDSDREGVICDQLWCFDRECIEDQGDYSLKLNRIGELIKDELELTDISDDIDFEAERASVSFRIDGRACKYDLNFEYDWLDINLFKIFSMLLEQHGSNRRFYYFDTGNNLLVALLHREQWNSLKELTPIFQPA</sequence>
<name>A0A328TZI7_9BACL</name>
<comment type="caution">
    <text evidence="1">The sequence shown here is derived from an EMBL/GenBank/DDBJ whole genome shotgun (WGS) entry which is preliminary data.</text>
</comment>
<evidence type="ECO:0000313" key="2">
    <source>
        <dbReference type="Proteomes" id="UP000249260"/>
    </source>
</evidence>
<organism evidence="1 2">
    <name type="scientific">Paenibacillus montanisoli</name>
    <dbReference type="NCBI Taxonomy" id="2081970"/>
    <lineage>
        <taxon>Bacteria</taxon>
        <taxon>Bacillati</taxon>
        <taxon>Bacillota</taxon>
        <taxon>Bacilli</taxon>
        <taxon>Bacillales</taxon>
        <taxon>Paenibacillaceae</taxon>
        <taxon>Paenibacillus</taxon>
    </lineage>
</organism>
<accession>A0A328TZI7</accession>
<protein>
    <submittedName>
        <fullName evidence="1">Uncharacterized protein</fullName>
    </submittedName>
</protein>
<dbReference type="AlphaFoldDB" id="A0A328TZI7"/>
<keyword evidence="2" id="KW-1185">Reference proteome</keyword>
<dbReference type="RefSeq" id="WP_112884370.1">
    <property type="nucleotide sequence ID" value="NZ_QLUW01000004.1"/>
</dbReference>
<dbReference type="EMBL" id="QLUW01000004">
    <property type="protein sequence ID" value="RAP74581.1"/>
    <property type="molecule type" value="Genomic_DNA"/>
</dbReference>
<dbReference type="Proteomes" id="UP000249260">
    <property type="component" value="Unassembled WGS sequence"/>
</dbReference>
<gene>
    <name evidence="1" type="ORF">DL346_21200</name>
</gene>
<reference evidence="1 2" key="1">
    <citation type="submission" date="2018-06" db="EMBL/GenBank/DDBJ databases">
        <title>Paenibacillus montanisoli sp. nov., isolated from mountain area soil.</title>
        <authorList>
            <person name="Wu M."/>
        </authorList>
    </citation>
    <scope>NUCLEOTIDE SEQUENCE [LARGE SCALE GENOMIC DNA]</scope>
    <source>
        <strain evidence="1 2">RA17</strain>
    </source>
</reference>
<proteinExistence type="predicted"/>